<evidence type="ECO:0000256" key="1">
    <source>
        <dbReference type="SAM" id="SignalP"/>
    </source>
</evidence>
<dbReference type="GO" id="GO:0008237">
    <property type="term" value="F:metallopeptidase activity"/>
    <property type="evidence" value="ECO:0007669"/>
    <property type="project" value="InterPro"/>
</dbReference>
<sequence>MSKRNMLAGCGLVLLFLCSCRLNQDPKPASFIQYRNDREVVPLLASSAPAAVNVVILGDGYEKKDLQVGGEFDTKAKGVVNYLFTTAPFSSYKEYFNIYEVCAESKDNKPGNNVPNENTAFNTALLTATNLFSANNKKCSDYARLAVSNGTINLIILLVNNAENASYLDNQLDIVPAGDKYLSVLLHKIGHTFADLGEESANTGDQPVLKNAVAGYPNLDVTTDPAKVKWASYLKLKTYSPVVGIYEGGYFVSKGVYRPEQNSVMRDPYTYSNFNAPCREAIAKRICKITGVTFNLNDFLDRDKNSIQPRIVPVTTPPVSPVKPNPIPGPWAPDVSY</sequence>
<keyword evidence="1" id="KW-0732">Signal</keyword>
<dbReference type="KEGG" id="mmab:HQ865_22400"/>
<keyword evidence="3" id="KW-1185">Reference proteome</keyword>
<feature type="signal peptide" evidence="1">
    <location>
        <begin position="1"/>
        <end position="24"/>
    </location>
</feature>
<dbReference type="InterPro" id="IPR024079">
    <property type="entry name" value="MetalloPept_cat_dom_sf"/>
</dbReference>
<evidence type="ECO:0000313" key="3">
    <source>
        <dbReference type="Proteomes" id="UP000505355"/>
    </source>
</evidence>
<dbReference type="Gene3D" id="3.40.390.10">
    <property type="entry name" value="Collagenase (Catalytic Domain)"/>
    <property type="match status" value="1"/>
</dbReference>
<proteinExistence type="predicted"/>
<dbReference type="InterPro" id="IPR019026">
    <property type="entry name" value="Peptidase_M64_IgA"/>
</dbReference>
<organism evidence="2 3">
    <name type="scientific">Mucilaginibacter mali</name>
    <dbReference type="NCBI Taxonomy" id="2740462"/>
    <lineage>
        <taxon>Bacteria</taxon>
        <taxon>Pseudomonadati</taxon>
        <taxon>Bacteroidota</taxon>
        <taxon>Sphingobacteriia</taxon>
        <taxon>Sphingobacteriales</taxon>
        <taxon>Sphingobacteriaceae</taxon>
        <taxon>Mucilaginibacter</taxon>
    </lineage>
</organism>
<dbReference type="Proteomes" id="UP000505355">
    <property type="component" value="Chromosome"/>
</dbReference>
<gene>
    <name evidence="2" type="ORF">HQ865_22400</name>
</gene>
<reference evidence="2 3" key="1">
    <citation type="submission" date="2020-05" db="EMBL/GenBank/DDBJ databases">
        <title>Mucilaginibacter mali sp. nov.</title>
        <authorList>
            <person name="Kim H.S."/>
            <person name="Lee K.C."/>
            <person name="Suh M.K."/>
            <person name="Kim J.-S."/>
            <person name="Han K.-I."/>
            <person name="Eom M.K."/>
            <person name="Shin Y.K."/>
            <person name="Lee J.-S."/>
        </authorList>
    </citation>
    <scope>NUCLEOTIDE SEQUENCE [LARGE SCALE GENOMIC DNA]</scope>
    <source>
        <strain evidence="2 3">G2-14</strain>
    </source>
</reference>
<dbReference type="AlphaFoldDB" id="A0A7D4TRY2"/>
<protein>
    <recommendedName>
        <fullName evidence="4">IgA Peptidase M64</fullName>
    </recommendedName>
</protein>
<dbReference type="Pfam" id="PF09471">
    <property type="entry name" value="Peptidase_M64"/>
    <property type="match status" value="2"/>
</dbReference>
<accession>A0A7D4TRY2</accession>
<dbReference type="EMBL" id="CP054139">
    <property type="protein sequence ID" value="QKJ32394.1"/>
    <property type="molecule type" value="Genomic_DNA"/>
</dbReference>
<feature type="chain" id="PRO_5028887597" description="IgA Peptidase M64" evidence="1">
    <location>
        <begin position="25"/>
        <end position="337"/>
    </location>
</feature>
<dbReference type="PROSITE" id="PS51257">
    <property type="entry name" value="PROKAR_LIPOPROTEIN"/>
    <property type="match status" value="1"/>
</dbReference>
<evidence type="ECO:0008006" key="4">
    <source>
        <dbReference type="Google" id="ProtNLM"/>
    </source>
</evidence>
<dbReference type="RefSeq" id="WP_173417044.1">
    <property type="nucleotide sequence ID" value="NZ_CP054139.1"/>
</dbReference>
<name>A0A7D4TRY2_9SPHI</name>
<evidence type="ECO:0000313" key="2">
    <source>
        <dbReference type="EMBL" id="QKJ32394.1"/>
    </source>
</evidence>